<name>A0ABD1LXF5_9FABA</name>
<keyword evidence="9" id="KW-0472">Membrane</keyword>
<comment type="similarity">
    <text evidence="2">Belongs to the CLV3/ESR signal peptide family.</text>
</comment>
<keyword evidence="9" id="KW-0812">Transmembrane</keyword>
<keyword evidence="11" id="KW-1185">Reference proteome</keyword>
<evidence type="ECO:0000256" key="7">
    <source>
        <dbReference type="ARBA" id="ARBA00023278"/>
    </source>
</evidence>
<dbReference type="EMBL" id="JBGMDY010000007">
    <property type="protein sequence ID" value="KAL2328127.1"/>
    <property type="molecule type" value="Genomic_DNA"/>
</dbReference>
<comment type="subcellular location">
    <subcellularLocation>
        <location evidence="1">Secreted</location>
        <location evidence="1">Extracellular space</location>
    </subcellularLocation>
</comment>
<keyword evidence="4" id="KW-0732">Signal</keyword>
<dbReference type="GO" id="GO:0030154">
    <property type="term" value="P:cell differentiation"/>
    <property type="evidence" value="ECO:0007669"/>
    <property type="project" value="UniProtKB-KW"/>
</dbReference>
<keyword evidence="7" id="KW-0379">Hydroxylation</keyword>
<evidence type="ECO:0000256" key="9">
    <source>
        <dbReference type="SAM" id="Phobius"/>
    </source>
</evidence>
<evidence type="ECO:0000256" key="3">
    <source>
        <dbReference type="ARBA" id="ARBA00022525"/>
    </source>
</evidence>
<evidence type="ECO:0000256" key="8">
    <source>
        <dbReference type="SAM" id="MobiDB-lite"/>
    </source>
</evidence>
<comment type="caution">
    <text evidence="10">The sequence shown here is derived from an EMBL/GenBank/DDBJ whole genome shotgun (WGS) entry which is preliminary data.</text>
</comment>
<feature type="region of interest" description="Disordered" evidence="8">
    <location>
        <begin position="63"/>
        <end position="83"/>
    </location>
</feature>
<dbReference type="InterPro" id="IPR039617">
    <property type="entry name" value="CLAVATA3-CLE"/>
</dbReference>
<keyword evidence="3" id="KW-0964">Secreted</keyword>
<evidence type="ECO:0000256" key="5">
    <source>
        <dbReference type="ARBA" id="ARBA00022782"/>
    </source>
</evidence>
<evidence type="ECO:0000256" key="2">
    <source>
        <dbReference type="ARBA" id="ARBA00005416"/>
    </source>
</evidence>
<keyword evidence="6" id="KW-0325">Glycoprotein</keyword>
<dbReference type="Proteomes" id="UP001603857">
    <property type="component" value="Unassembled WGS sequence"/>
</dbReference>
<gene>
    <name evidence="10" type="ORF">Fmac_021554</name>
</gene>
<dbReference type="AlphaFoldDB" id="A0ABD1LXF5"/>
<dbReference type="GO" id="GO:0005576">
    <property type="term" value="C:extracellular region"/>
    <property type="evidence" value="ECO:0007669"/>
    <property type="project" value="UniProtKB-SubCell"/>
</dbReference>
<dbReference type="PANTHER" id="PTHR36016:SF1">
    <property type="entry name" value="CLAVATA3_ESR (CLE)-RELATED PROTEIN 5-RELATED"/>
    <property type="match status" value="1"/>
</dbReference>
<keyword evidence="9" id="KW-1133">Transmembrane helix</keyword>
<protein>
    <submittedName>
        <fullName evidence="10">Uncharacterized protein</fullName>
    </submittedName>
</protein>
<evidence type="ECO:0000256" key="4">
    <source>
        <dbReference type="ARBA" id="ARBA00022729"/>
    </source>
</evidence>
<sequence length="83" mass="9055">MGNTSAAQVCILALIMFSTFFFMTLQARSLHGYHHKQVVDIHNLLHDLSKHAQVQVASLPLAPADRLAPGGPDPQHNARAPPH</sequence>
<organism evidence="10 11">
    <name type="scientific">Flemingia macrophylla</name>
    <dbReference type="NCBI Taxonomy" id="520843"/>
    <lineage>
        <taxon>Eukaryota</taxon>
        <taxon>Viridiplantae</taxon>
        <taxon>Streptophyta</taxon>
        <taxon>Embryophyta</taxon>
        <taxon>Tracheophyta</taxon>
        <taxon>Spermatophyta</taxon>
        <taxon>Magnoliopsida</taxon>
        <taxon>eudicotyledons</taxon>
        <taxon>Gunneridae</taxon>
        <taxon>Pentapetalae</taxon>
        <taxon>rosids</taxon>
        <taxon>fabids</taxon>
        <taxon>Fabales</taxon>
        <taxon>Fabaceae</taxon>
        <taxon>Papilionoideae</taxon>
        <taxon>50 kb inversion clade</taxon>
        <taxon>NPAAA clade</taxon>
        <taxon>indigoferoid/millettioid clade</taxon>
        <taxon>Phaseoleae</taxon>
        <taxon>Flemingia</taxon>
    </lineage>
</organism>
<reference evidence="10 11" key="1">
    <citation type="submission" date="2024-08" db="EMBL/GenBank/DDBJ databases">
        <title>Insights into the chromosomal genome structure of Flemingia macrophylla.</title>
        <authorList>
            <person name="Ding Y."/>
            <person name="Zhao Y."/>
            <person name="Bi W."/>
            <person name="Wu M."/>
            <person name="Zhao G."/>
            <person name="Gong Y."/>
            <person name="Li W."/>
            <person name="Zhang P."/>
        </authorList>
    </citation>
    <scope>NUCLEOTIDE SEQUENCE [LARGE SCALE GENOMIC DNA]</scope>
    <source>
        <strain evidence="10">DYQJB</strain>
        <tissue evidence="10">Leaf</tissue>
    </source>
</reference>
<evidence type="ECO:0000313" key="10">
    <source>
        <dbReference type="EMBL" id="KAL2328127.1"/>
    </source>
</evidence>
<evidence type="ECO:0000256" key="1">
    <source>
        <dbReference type="ARBA" id="ARBA00004239"/>
    </source>
</evidence>
<keyword evidence="5" id="KW-0221">Differentiation</keyword>
<feature type="transmembrane region" description="Helical" evidence="9">
    <location>
        <begin position="6"/>
        <end position="25"/>
    </location>
</feature>
<evidence type="ECO:0000313" key="11">
    <source>
        <dbReference type="Proteomes" id="UP001603857"/>
    </source>
</evidence>
<evidence type="ECO:0000256" key="6">
    <source>
        <dbReference type="ARBA" id="ARBA00023180"/>
    </source>
</evidence>
<accession>A0ABD1LXF5</accession>
<dbReference type="PANTHER" id="PTHR36016">
    <property type="entry name" value="CLAVATA3/ESR (CLE)-RELATED PROTEIN 7"/>
    <property type="match status" value="1"/>
</dbReference>
<proteinExistence type="inferred from homology"/>